<accession>E0VGZ3</accession>
<dbReference type="HOGENOM" id="CLU_002165_1_0_1"/>
<dbReference type="Pfam" id="PF02204">
    <property type="entry name" value="VPS9"/>
    <property type="match status" value="1"/>
</dbReference>
<feature type="compositionally biased region" description="Low complexity" evidence="9">
    <location>
        <begin position="895"/>
        <end position="914"/>
    </location>
</feature>
<evidence type="ECO:0000313" key="13">
    <source>
        <dbReference type="EnsemblMetazoa" id="PHUM195360-PA"/>
    </source>
</evidence>
<organism>
    <name type="scientific">Pediculus humanus subsp. corporis</name>
    <name type="common">Body louse</name>
    <dbReference type="NCBI Taxonomy" id="121224"/>
    <lineage>
        <taxon>Eukaryota</taxon>
        <taxon>Metazoa</taxon>
        <taxon>Ecdysozoa</taxon>
        <taxon>Arthropoda</taxon>
        <taxon>Hexapoda</taxon>
        <taxon>Insecta</taxon>
        <taxon>Pterygota</taxon>
        <taxon>Neoptera</taxon>
        <taxon>Paraneoptera</taxon>
        <taxon>Psocodea</taxon>
        <taxon>Troctomorpha</taxon>
        <taxon>Phthiraptera</taxon>
        <taxon>Anoplura</taxon>
        <taxon>Pediculidae</taxon>
        <taxon>Pediculus</taxon>
    </lineage>
</organism>
<feature type="compositionally biased region" description="Polar residues" evidence="9">
    <location>
        <begin position="438"/>
        <end position="448"/>
    </location>
</feature>
<evidence type="ECO:0000256" key="7">
    <source>
        <dbReference type="ARBA" id="ARBA00053914"/>
    </source>
</evidence>
<feature type="compositionally biased region" description="Basic and acidic residues" evidence="9">
    <location>
        <begin position="784"/>
        <end position="799"/>
    </location>
</feature>
<dbReference type="GO" id="GO:0006897">
    <property type="term" value="P:endocytosis"/>
    <property type="evidence" value="ECO:0007669"/>
    <property type="project" value="UniProtKB-KW"/>
</dbReference>
<dbReference type="GeneID" id="8240309"/>
<dbReference type="RefSeq" id="XP_002425387.1">
    <property type="nucleotide sequence ID" value="XM_002425342.1"/>
</dbReference>
<dbReference type="EMBL" id="DS235154">
    <property type="protein sequence ID" value="EEB12649.1"/>
    <property type="molecule type" value="Genomic_DNA"/>
</dbReference>
<dbReference type="InParanoid" id="E0VGZ3"/>
<dbReference type="PANTHER" id="PTHR23101">
    <property type="entry name" value="RAB GDP/GTP EXCHANGE FACTOR"/>
    <property type="match status" value="1"/>
</dbReference>
<dbReference type="GO" id="GO:0005096">
    <property type="term" value="F:GTPase activator activity"/>
    <property type="evidence" value="ECO:0007669"/>
    <property type="project" value="UniProtKB-KW"/>
</dbReference>
<dbReference type="Gene3D" id="1.20.1050.80">
    <property type="entry name" value="VPS9 domain"/>
    <property type="match status" value="1"/>
</dbReference>
<dbReference type="SMART" id="SM00167">
    <property type="entry name" value="VPS9"/>
    <property type="match status" value="1"/>
</dbReference>
<dbReference type="GO" id="GO:0031267">
    <property type="term" value="F:small GTPase binding"/>
    <property type="evidence" value="ECO:0007669"/>
    <property type="project" value="TreeGrafter"/>
</dbReference>
<dbReference type="SUPFAM" id="SSF48350">
    <property type="entry name" value="GTPase activation domain, GAP"/>
    <property type="match status" value="1"/>
</dbReference>
<name>E0VGZ3_PEDHC</name>
<feature type="domain" description="VPS9" evidence="11">
    <location>
        <begin position="1413"/>
        <end position="1550"/>
    </location>
</feature>
<dbReference type="GO" id="GO:0005829">
    <property type="term" value="C:cytosol"/>
    <property type="evidence" value="ECO:0007669"/>
    <property type="project" value="TreeGrafter"/>
</dbReference>
<dbReference type="GO" id="GO:0051049">
    <property type="term" value="P:regulation of transport"/>
    <property type="evidence" value="ECO:0007669"/>
    <property type="project" value="UniProtKB-ARBA"/>
</dbReference>
<feature type="region of interest" description="Disordered" evidence="9">
    <location>
        <begin position="884"/>
        <end position="914"/>
    </location>
</feature>
<comment type="function">
    <text evidence="7">Acts both as a GTPase-activating protein (GAP) and a guanine nucleotide exchange factor (GEF), and participates in endocytosis.</text>
</comment>
<dbReference type="InterPro" id="IPR041545">
    <property type="entry name" value="DUF5601"/>
</dbReference>
<dbReference type="Pfam" id="PF00616">
    <property type="entry name" value="RasGAP"/>
    <property type="match status" value="1"/>
</dbReference>
<dbReference type="Proteomes" id="UP000009046">
    <property type="component" value="Unassembled WGS sequence"/>
</dbReference>
<sequence>MLSNWELSDLASHLRRERLFTSSEQQSLKILNEKLKDVSKNLAQLAWISSHQRINLNHLILAKVDCLPALLSQRNFTAENVVFVDAYKIIGYQDALAYGEFLSILQSNVELVANCLSVGDKIFPDSMPEIVYSLSGVLKLLQKLTALQLVPSENPRRMLRHGSCAFARFYSLFHENLYSAKLFLTAALHYPIIKLLMEDEMFLDIDPDKAVIRFPNEERIKKFGLEGTPDYTAKLQKHREWIIKKLVNLTDNFIFSLQENMHCFPTSVCWLVRQMAGLFRKSGYLGEKEIYEICIDLVFTYFICPAVVNPEPYGITDVPIGYIARFNLMQVAQILQMLAMRKYQEIDGKVADLYDKFHSDSVSSFLDRILGNYSETLDEPPPNEDNTEIEGILRSAALFTHCELNNLVKFFQNILKSENDTFDKRQLENLISRLPPTWTNGYKSSTPKHQSEKSMNSASSSQESSLLRKSSVLLSKVNRQRNHTSALGANLLGNLDNVDDSKAEEEQPLQILVIPLSGRDGEPVGLLPEQKVLEVEVKRQADAISIGVKGDQTLGKSDVESRGEGQEKRTRFSLSHDEGSIGNTSDNLEAVSEAASNHSGASSLESENEDQNDNLSDMVSANVSGRGTPNISGRDTPSSQITEGDEGRGGEEEIRGNVTEHRQVVPSVSKQTRSDIDDKFGKFEIKKQEVLGDETKSLVSDTWSTDVLASDSETVEQSERNFPRPPEVDVPSHPFIQHSLDVSETASEAWSTDVLTSDSERLTEVDTDDTASVARSDDTASVARSDDTAHSEFGMRGEVDGGETPPPHNSAFRPIKDSSNRISLNVPPSPTRADMWNVTGRGGVKSDYRRRTIEFVDSGIARNFSTNNVDSNRMIHVIDKMDTKSAVQTNGPMRNGRSGSAPRSRSPQPSQLQSLSNGIENLLPEANLVPNDRSQKVSVDNSTVAVVEQEIGLRVLPDGNNDVSEEASALFDDSDITPPSPLLSNAFASSSHLPSNSAYLNNSKPQVSYALPYKFNEMKLKQEGDESEKVFLSSTSLASTSSSGSNSGTAAQPQPVVVRNIEKVNASVTGAIPKSISFDKTAERGDKEFLDEDQKQRKGFFRNLKMSFKSRKIKHFKGEDLGRFEENISVGNFKIFNGAKNSNEQETLEEKGVQNGGDAIEDILAKYRNKPATEAEVLVPTDLIEKKLIEADEDEGLSDESLFINAKRKLRLVLCNSDLHIYNSGSVVSEDQLVSFLKLQLAEAVNLQNRSLVSQLQETLRCVRLFDYEGCRRLFKSLKEDYQNRAPYIAYLVRSRQTLLSSIAHFERMIERVESDSRVCQKFLVALCVRIFLERREDICRSFSKEFQQLSLPDEKTDLLDKFLMELSHQLEKDHNWIGANDAQLEQARSIIETAIISRVYPYALYPNGDVDRYRDHVLHEHMKNLASIITPNHKALQIPKIFHVECPWPSAQAEISALAAYKTPKDKVSCICRCATTIMNLLSMAVDGNVPAADDFVPVLVFVLIAANPPALLSTVQYVDSFYGSRLEGEEQYWWTQFSSAIEFIKTIN</sequence>
<feature type="region of interest" description="Disordered" evidence="9">
    <location>
        <begin position="438"/>
        <end position="464"/>
    </location>
</feature>
<feature type="region of interest" description="Disordered" evidence="9">
    <location>
        <begin position="553"/>
        <end position="673"/>
    </location>
</feature>
<keyword evidence="6" id="KW-0472">Membrane</keyword>
<evidence type="ECO:0000256" key="5">
    <source>
        <dbReference type="ARBA" id="ARBA00022658"/>
    </source>
</evidence>
<comment type="subcellular location">
    <subcellularLocation>
        <location evidence="1">Membrane</location>
        <topology evidence="1">Peripheral membrane protein</topology>
    </subcellularLocation>
</comment>
<evidence type="ECO:0000256" key="8">
    <source>
        <dbReference type="ARBA" id="ARBA00068997"/>
    </source>
</evidence>
<feature type="domain" description="Ras-GAP" evidence="10">
    <location>
        <begin position="137"/>
        <end position="340"/>
    </location>
</feature>
<dbReference type="InterPro" id="IPR045046">
    <property type="entry name" value="Vps9-like"/>
</dbReference>
<evidence type="ECO:0000256" key="4">
    <source>
        <dbReference type="ARBA" id="ARBA00022583"/>
    </source>
</evidence>
<dbReference type="InterPro" id="IPR008936">
    <property type="entry name" value="Rho_GTPase_activation_prot"/>
</dbReference>
<keyword evidence="5" id="KW-0344">Guanine-nucleotide releasing factor</keyword>
<evidence type="ECO:0000256" key="6">
    <source>
        <dbReference type="ARBA" id="ARBA00023136"/>
    </source>
</evidence>
<dbReference type="eggNOG" id="KOG2319">
    <property type="taxonomic scope" value="Eukaryota"/>
</dbReference>
<dbReference type="OMA" id="ENHEIML"/>
<reference evidence="12" key="2">
    <citation type="submission" date="2007-04" db="EMBL/GenBank/DDBJ databases">
        <title>The genome of the human body louse.</title>
        <authorList>
            <consortium name="The Human Body Louse Genome Consortium"/>
            <person name="Kirkness E."/>
            <person name="Walenz B."/>
            <person name="Hass B."/>
            <person name="Bruggner R."/>
            <person name="Strausberg R."/>
        </authorList>
    </citation>
    <scope>NUCLEOTIDE SEQUENCE</scope>
    <source>
        <strain evidence="12">USDA</strain>
    </source>
</reference>
<evidence type="ECO:0000313" key="14">
    <source>
        <dbReference type="Proteomes" id="UP000009046"/>
    </source>
</evidence>
<dbReference type="KEGG" id="phu:Phum_PHUM195360"/>
<dbReference type="PROSITE" id="PS51205">
    <property type="entry name" value="VPS9"/>
    <property type="match status" value="1"/>
</dbReference>
<feature type="compositionally biased region" description="Basic and acidic residues" evidence="9">
    <location>
        <begin position="645"/>
        <end position="663"/>
    </location>
</feature>
<keyword evidence="4" id="KW-0254">Endocytosis</keyword>
<dbReference type="InterPro" id="IPR037191">
    <property type="entry name" value="VPS9_dom_sf"/>
</dbReference>
<dbReference type="EnsemblMetazoa" id="PHUM195360-RA">
    <property type="protein sequence ID" value="PHUM195360-PA"/>
    <property type="gene ID" value="PHUM195360"/>
</dbReference>
<dbReference type="GO" id="GO:0016020">
    <property type="term" value="C:membrane"/>
    <property type="evidence" value="ECO:0007669"/>
    <property type="project" value="UniProtKB-SubCell"/>
</dbReference>
<dbReference type="CDD" id="cd05129">
    <property type="entry name" value="RasGAP_RAP6"/>
    <property type="match status" value="1"/>
</dbReference>
<dbReference type="STRING" id="121224.E0VGZ3"/>
<feature type="compositionally biased region" description="Polar residues" evidence="9">
    <location>
        <begin position="594"/>
        <end position="605"/>
    </location>
</feature>
<dbReference type="EMBL" id="AAZO01002267">
    <property type="status" value="NOT_ANNOTATED_CDS"/>
    <property type="molecule type" value="Genomic_DNA"/>
</dbReference>
<reference evidence="12" key="1">
    <citation type="submission" date="2007-04" db="EMBL/GenBank/DDBJ databases">
        <title>Annotation of Pediculus humanus corporis strain USDA.</title>
        <authorList>
            <person name="Kirkness E."/>
            <person name="Hannick L."/>
            <person name="Hass B."/>
            <person name="Bruggner R."/>
            <person name="Lawson D."/>
            <person name="Bidwell S."/>
            <person name="Joardar V."/>
            <person name="Caler E."/>
            <person name="Walenz B."/>
            <person name="Inman J."/>
            <person name="Schobel S."/>
            <person name="Galinsky K."/>
            <person name="Amedeo P."/>
            <person name="Strausberg R."/>
        </authorList>
    </citation>
    <scope>NUCLEOTIDE SEQUENCE</scope>
    <source>
        <strain evidence="12">USDA</strain>
    </source>
</reference>
<dbReference type="Gene3D" id="1.10.246.120">
    <property type="match status" value="1"/>
</dbReference>
<dbReference type="VEuPathDB" id="VectorBase:PHUM195360"/>
<evidence type="ECO:0000259" key="10">
    <source>
        <dbReference type="PROSITE" id="PS50018"/>
    </source>
</evidence>
<dbReference type="CTD" id="8240309"/>
<evidence type="ECO:0000313" key="12">
    <source>
        <dbReference type="EMBL" id="EEB12649.1"/>
    </source>
</evidence>
<dbReference type="Gene3D" id="1.10.506.10">
    <property type="entry name" value="GTPase Activation - p120gap, domain 1"/>
    <property type="match status" value="1"/>
</dbReference>
<dbReference type="GO" id="GO:0030139">
    <property type="term" value="C:endocytic vesicle"/>
    <property type="evidence" value="ECO:0007669"/>
    <property type="project" value="TreeGrafter"/>
</dbReference>
<evidence type="ECO:0000256" key="3">
    <source>
        <dbReference type="ARBA" id="ARBA00022468"/>
    </source>
</evidence>
<protein>
    <recommendedName>
        <fullName evidence="8">Receptor-mediated endocytosis protein 6 homolog</fullName>
    </recommendedName>
</protein>
<feature type="region of interest" description="Disordered" evidence="9">
    <location>
        <begin position="761"/>
        <end position="828"/>
    </location>
</feature>
<comment type="similarity">
    <text evidence="2">Belongs to the GAPVD1 family.</text>
</comment>
<dbReference type="FunFam" id="1.20.1050.80:FF:000001">
    <property type="entry name" value="GTPase-activating protein and VPS9 domain-containing protein 1 isoform X1"/>
    <property type="match status" value="1"/>
</dbReference>
<dbReference type="PANTHER" id="PTHR23101:SF25">
    <property type="entry name" value="GTPASE-ACTIVATING PROTEIN AND VPS9 DOMAIN-CONTAINING PROTEIN 1"/>
    <property type="match status" value="1"/>
</dbReference>
<feature type="compositionally biased region" description="Low complexity" evidence="9">
    <location>
        <begin position="453"/>
        <end position="464"/>
    </location>
</feature>
<dbReference type="PROSITE" id="PS50018">
    <property type="entry name" value="RAS_GTPASE_ACTIV_2"/>
    <property type="match status" value="1"/>
</dbReference>
<dbReference type="Pfam" id="PF18151">
    <property type="entry name" value="DUF5601"/>
    <property type="match status" value="1"/>
</dbReference>
<keyword evidence="3" id="KW-0343">GTPase activation</keyword>
<gene>
    <name evidence="13" type="primary">8240309</name>
    <name evidence="12" type="ORF">Phum_PHUM195360</name>
</gene>
<dbReference type="InterPro" id="IPR003123">
    <property type="entry name" value="VPS9"/>
</dbReference>
<dbReference type="GO" id="GO:0005085">
    <property type="term" value="F:guanyl-nucleotide exchange factor activity"/>
    <property type="evidence" value="ECO:0007669"/>
    <property type="project" value="UniProtKB-KW"/>
</dbReference>
<feature type="region of interest" description="Disordered" evidence="9">
    <location>
        <begin position="709"/>
        <end position="732"/>
    </location>
</feature>
<reference evidence="13" key="3">
    <citation type="submission" date="2021-02" db="UniProtKB">
        <authorList>
            <consortium name="EnsemblMetazoa"/>
        </authorList>
    </citation>
    <scope>IDENTIFICATION</scope>
    <source>
        <strain evidence="13">USDA</strain>
    </source>
</reference>
<dbReference type="FunCoup" id="E0VGZ3">
    <property type="interactions" value="2242"/>
</dbReference>
<evidence type="ECO:0000256" key="1">
    <source>
        <dbReference type="ARBA" id="ARBA00004170"/>
    </source>
</evidence>
<evidence type="ECO:0000256" key="2">
    <source>
        <dbReference type="ARBA" id="ARBA00008489"/>
    </source>
</evidence>
<evidence type="ECO:0000256" key="9">
    <source>
        <dbReference type="SAM" id="MobiDB-lite"/>
    </source>
</evidence>
<feature type="compositionally biased region" description="Basic and acidic residues" evidence="9">
    <location>
        <begin position="557"/>
        <end position="579"/>
    </location>
</feature>
<proteinExistence type="inferred from homology"/>
<dbReference type="SUPFAM" id="SSF109993">
    <property type="entry name" value="VPS9 domain"/>
    <property type="match status" value="1"/>
</dbReference>
<dbReference type="InterPro" id="IPR001936">
    <property type="entry name" value="RasGAP_dom"/>
</dbReference>
<evidence type="ECO:0000259" key="11">
    <source>
        <dbReference type="PROSITE" id="PS51205"/>
    </source>
</evidence>
<keyword evidence="14" id="KW-1185">Reference proteome</keyword>
<dbReference type="OrthoDB" id="10264848at2759"/>
<feature type="compositionally biased region" description="Polar residues" evidence="9">
    <location>
        <begin position="613"/>
        <end position="642"/>
    </location>
</feature>